<accession>A0A4Y2EXC2</accession>
<gene>
    <name evidence="1" type="ORF">AVEN_222205_1</name>
</gene>
<sequence>MQNHLSDISFANILVGVSWSEICPADLALVPYCFWKVGCLPRIAWTFLPNQVHPVIFHLYPQCVESFMDDSAILHWVRPVQQFFCERDTR</sequence>
<evidence type="ECO:0000313" key="2">
    <source>
        <dbReference type="Proteomes" id="UP000499080"/>
    </source>
</evidence>
<proteinExistence type="predicted"/>
<evidence type="ECO:0000313" key="1">
    <source>
        <dbReference type="EMBL" id="GBM33873.1"/>
    </source>
</evidence>
<dbReference type="Proteomes" id="UP000499080">
    <property type="component" value="Unassembled WGS sequence"/>
</dbReference>
<name>A0A4Y2EXC2_ARAVE</name>
<reference evidence="1 2" key="1">
    <citation type="journal article" date="2019" name="Sci. Rep.">
        <title>Orb-weaving spider Araneus ventricosus genome elucidates the spidroin gene catalogue.</title>
        <authorList>
            <person name="Kono N."/>
            <person name="Nakamura H."/>
            <person name="Ohtoshi R."/>
            <person name="Moran D.A.P."/>
            <person name="Shinohara A."/>
            <person name="Yoshida Y."/>
            <person name="Fujiwara M."/>
            <person name="Mori M."/>
            <person name="Tomita M."/>
            <person name="Arakawa K."/>
        </authorList>
    </citation>
    <scope>NUCLEOTIDE SEQUENCE [LARGE SCALE GENOMIC DNA]</scope>
</reference>
<dbReference type="EMBL" id="BGPR01094207">
    <property type="protein sequence ID" value="GBM33873.1"/>
    <property type="molecule type" value="Genomic_DNA"/>
</dbReference>
<organism evidence="1 2">
    <name type="scientific">Araneus ventricosus</name>
    <name type="common">Orbweaver spider</name>
    <name type="synonym">Epeira ventricosa</name>
    <dbReference type="NCBI Taxonomy" id="182803"/>
    <lineage>
        <taxon>Eukaryota</taxon>
        <taxon>Metazoa</taxon>
        <taxon>Ecdysozoa</taxon>
        <taxon>Arthropoda</taxon>
        <taxon>Chelicerata</taxon>
        <taxon>Arachnida</taxon>
        <taxon>Araneae</taxon>
        <taxon>Araneomorphae</taxon>
        <taxon>Entelegynae</taxon>
        <taxon>Araneoidea</taxon>
        <taxon>Araneidae</taxon>
        <taxon>Araneus</taxon>
    </lineage>
</organism>
<protein>
    <submittedName>
        <fullName evidence="1">Uncharacterized protein</fullName>
    </submittedName>
</protein>
<comment type="caution">
    <text evidence="1">The sequence shown here is derived from an EMBL/GenBank/DDBJ whole genome shotgun (WGS) entry which is preliminary data.</text>
</comment>
<dbReference type="AlphaFoldDB" id="A0A4Y2EXC2"/>
<keyword evidence="2" id="KW-1185">Reference proteome</keyword>